<dbReference type="InterPro" id="IPR003754">
    <property type="entry name" value="4pyrrol_synth_uPrphyn_synth"/>
</dbReference>
<dbReference type="CDD" id="cd06578">
    <property type="entry name" value="HemD"/>
    <property type="match status" value="1"/>
</dbReference>
<comment type="pathway">
    <text evidence="1 9">Porphyrin-containing compound metabolism; protoporphyrin-IX biosynthesis; coproporphyrinogen-III from 5-aminolevulinate: step 3/4.</text>
</comment>
<evidence type="ECO:0000256" key="3">
    <source>
        <dbReference type="ARBA" id="ARBA00013109"/>
    </source>
</evidence>
<evidence type="ECO:0000313" key="12">
    <source>
        <dbReference type="Proteomes" id="UP000647424"/>
    </source>
</evidence>
<dbReference type="GO" id="GO:0006782">
    <property type="term" value="P:protoporphyrinogen IX biosynthetic process"/>
    <property type="evidence" value="ECO:0007669"/>
    <property type="project" value="UniProtKB-UniRule"/>
</dbReference>
<evidence type="ECO:0000259" key="10">
    <source>
        <dbReference type="Pfam" id="PF02602"/>
    </source>
</evidence>
<evidence type="ECO:0000256" key="1">
    <source>
        <dbReference type="ARBA" id="ARBA00004772"/>
    </source>
</evidence>
<dbReference type="Gene3D" id="3.40.50.10090">
    <property type="match status" value="2"/>
</dbReference>
<dbReference type="PANTHER" id="PTHR38042">
    <property type="entry name" value="UROPORPHYRINOGEN-III SYNTHASE, CHLOROPLASTIC"/>
    <property type="match status" value="1"/>
</dbReference>
<name>A0A927FEL1_9BURK</name>
<dbReference type="EMBL" id="JACYFT010000001">
    <property type="protein sequence ID" value="MBD8049226.1"/>
    <property type="molecule type" value="Genomic_DNA"/>
</dbReference>
<evidence type="ECO:0000256" key="4">
    <source>
        <dbReference type="ARBA" id="ARBA00023239"/>
    </source>
</evidence>
<protein>
    <recommendedName>
        <fullName evidence="7 9">Uroporphyrinogen-III synthase</fullName>
        <ecNumber evidence="3 9">4.2.1.75</ecNumber>
    </recommendedName>
</protein>
<dbReference type="GO" id="GO:0004852">
    <property type="term" value="F:uroporphyrinogen-III synthase activity"/>
    <property type="evidence" value="ECO:0007669"/>
    <property type="project" value="UniProtKB-UniRule"/>
</dbReference>
<dbReference type="InterPro" id="IPR036108">
    <property type="entry name" value="4pyrrol_syn_uPrphyn_synt_sf"/>
</dbReference>
<comment type="similarity">
    <text evidence="2 9">Belongs to the uroporphyrinogen-III synthase family.</text>
</comment>
<dbReference type="Proteomes" id="UP000647424">
    <property type="component" value="Unassembled WGS sequence"/>
</dbReference>
<evidence type="ECO:0000256" key="7">
    <source>
        <dbReference type="ARBA" id="ARBA00040167"/>
    </source>
</evidence>
<evidence type="ECO:0000256" key="2">
    <source>
        <dbReference type="ARBA" id="ARBA00008133"/>
    </source>
</evidence>
<dbReference type="PANTHER" id="PTHR38042:SF1">
    <property type="entry name" value="UROPORPHYRINOGEN-III SYNTHASE, CHLOROPLASTIC"/>
    <property type="match status" value="1"/>
</dbReference>
<organism evidence="11 12">
    <name type="scientific">Limnohabitans radicicola</name>
    <dbReference type="NCBI Taxonomy" id="2771427"/>
    <lineage>
        <taxon>Bacteria</taxon>
        <taxon>Pseudomonadati</taxon>
        <taxon>Pseudomonadota</taxon>
        <taxon>Betaproteobacteria</taxon>
        <taxon>Burkholderiales</taxon>
        <taxon>Comamonadaceae</taxon>
        <taxon>Limnohabitans</taxon>
    </lineage>
</organism>
<dbReference type="GO" id="GO:0006780">
    <property type="term" value="P:uroporphyrinogen III biosynthetic process"/>
    <property type="evidence" value="ECO:0007669"/>
    <property type="project" value="UniProtKB-UniRule"/>
</dbReference>
<evidence type="ECO:0000256" key="6">
    <source>
        <dbReference type="ARBA" id="ARBA00037589"/>
    </source>
</evidence>
<keyword evidence="12" id="KW-1185">Reference proteome</keyword>
<evidence type="ECO:0000256" key="8">
    <source>
        <dbReference type="ARBA" id="ARBA00048617"/>
    </source>
</evidence>
<evidence type="ECO:0000256" key="9">
    <source>
        <dbReference type="RuleBase" id="RU366031"/>
    </source>
</evidence>
<dbReference type="InterPro" id="IPR039793">
    <property type="entry name" value="UROS/Hem4"/>
</dbReference>
<keyword evidence="5 9" id="KW-0627">Porphyrin biosynthesis</keyword>
<dbReference type="SUPFAM" id="SSF69618">
    <property type="entry name" value="HemD-like"/>
    <property type="match status" value="1"/>
</dbReference>
<dbReference type="EC" id="4.2.1.75" evidence="3 9"/>
<evidence type="ECO:0000313" key="11">
    <source>
        <dbReference type="EMBL" id="MBD8049226.1"/>
    </source>
</evidence>
<gene>
    <name evidence="11" type="ORF">IC609_01625</name>
</gene>
<keyword evidence="4 9" id="KW-0456">Lyase</keyword>
<comment type="function">
    <text evidence="6 9">Catalyzes cyclization of the linear tetrapyrrole, hydroxymethylbilane, to the macrocyclic uroporphyrinogen III.</text>
</comment>
<evidence type="ECO:0000256" key="5">
    <source>
        <dbReference type="ARBA" id="ARBA00023244"/>
    </source>
</evidence>
<reference evidence="11" key="1">
    <citation type="submission" date="2020-09" db="EMBL/GenBank/DDBJ databases">
        <title>Genome seq and assembly of Limnohabitants sp.</title>
        <authorList>
            <person name="Chhetri G."/>
        </authorList>
    </citation>
    <scope>NUCLEOTIDE SEQUENCE</scope>
    <source>
        <strain evidence="11">JUR4</strain>
    </source>
</reference>
<dbReference type="Pfam" id="PF02602">
    <property type="entry name" value="HEM4"/>
    <property type="match status" value="1"/>
</dbReference>
<accession>A0A927FEL1</accession>
<proteinExistence type="inferred from homology"/>
<feature type="domain" description="Tetrapyrrole biosynthesis uroporphyrinogen III synthase" evidence="10">
    <location>
        <begin position="22"/>
        <end position="251"/>
    </location>
</feature>
<comment type="caution">
    <text evidence="11">The sequence shown here is derived from an EMBL/GenBank/DDBJ whole genome shotgun (WGS) entry which is preliminary data.</text>
</comment>
<dbReference type="RefSeq" id="WP_191817710.1">
    <property type="nucleotide sequence ID" value="NZ_JACYFT010000001.1"/>
</dbReference>
<dbReference type="AlphaFoldDB" id="A0A927FEL1"/>
<comment type="catalytic activity">
    <reaction evidence="8 9">
        <text>hydroxymethylbilane = uroporphyrinogen III + H2O</text>
        <dbReference type="Rhea" id="RHEA:18965"/>
        <dbReference type="ChEBI" id="CHEBI:15377"/>
        <dbReference type="ChEBI" id="CHEBI:57308"/>
        <dbReference type="ChEBI" id="CHEBI:57845"/>
        <dbReference type="EC" id="4.2.1.75"/>
    </reaction>
</comment>
<sequence length="268" mass="28709">MTSATAPSPLVWVTRPQGAAQAWVQALRAQGVDAQALPLIDIVALPDAVELVSAWDRLPSCSAVMFVSAHAVQHFMAARPAQVAIPALQAWGTGPGTEAALVAAGWPRDGIRCPSPDAAQFDSETLWAMVQADVQRWQQDGQVHAALIVRGADAQGRLAGRDWLAQQMVAAGLQVAQCVAYARQVPQLDAVQLAKARQALRDGQWWLFSSSEAAAHLRVLLPEADLSRARALATHPRIAERLKQWGWSRVVLVPAALPAQALSIKSLT</sequence>